<organism evidence="3 4">
    <name type="scientific">Paracoccus aestuariivivens</name>
    <dbReference type="NCBI Taxonomy" id="1820333"/>
    <lineage>
        <taxon>Bacteria</taxon>
        <taxon>Pseudomonadati</taxon>
        <taxon>Pseudomonadota</taxon>
        <taxon>Alphaproteobacteria</taxon>
        <taxon>Rhodobacterales</taxon>
        <taxon>Paracoccaceae</taxon>
        <taxon>Paracoccus</taxon>
    </lineage>
</organism>
<reference evidence="3 4" key="1">
    <citation type="submission" date="2019-11" db="EMBL/GenBank/DDBJ databases">
        <authorList>
            <person name="Dong K."/>
        </authorList>
    </citation>
    <scope>NUCLEOTIDE SEQUENCE [LARGE SCALE GENOMIC DNA]</scope>
    <source>
        <strain evidence="3 4">NBRC 111993</strain>
    </source>
</reference>
<feature type="domain" description="CYTH" evidence="2">
    <location>
        <begin position="5"/>
        <end position="152"/>
    </location>
</feature>
<protein>
    <submittedName>
        <fullName evidence="3">Adenylate cyclase</fullName>
    </submittedName>
</protein>
<evidence type="ECO:0000256" key="1">
    <source>
        <dbReference type="PIRSR" id="PIRSR016487-1"/>
    </source>
</evidence>
<keyword evidence="4" id="KW-1185">Reference proteome</keyword>
<evidence type="ECO:0000259" key="2">
    <source>
        <dbReference type="PROSITE" id="PS51707"/>
    </source>
</evidence>
<dbReference type="PIRSF" id="PIRSF016487">
    <property type="entry name" value="CYTH_UCP016487"/>
    <property type="match status" value="1"/>
</dbReference>
<dbReference type="SMART" id="SM01118">
    <property type="entry name" value="CYTH"/>
    <property type="match status" value="1"/>
</dbReference>
<dbReference type="PROSITE" id="PS51707">
    <property type="entry name" value="CYTH"/>
    <property type="match status" value="1"/>
</dbReference>
<accession>A0A6L6JB72</accession>
<dbReference type="CDD" id="cd07761">
    <property type="entry name" value="CYTH-like_CthTTM-like"/>
    <property type="match status" value="1"/>
</dbReference>
<comment type="caution">
    <text evidence="3">The sequence shown here is derived from an EMBL/GenBank/DDBJ whole genome shotgun (WGS) entry which is preliminary data.</text>
</comment>
<dbReference type="PANTHER" id="PTHR40114:SF1">
    <property type="entry name" value="SLR0698 PROTEIN"/>
    <property type="match status" value="1"/>
</dbReference>
<dbReference type="InterPro" id="IPR023577">
    <property type="entry name" value="CYTH_domain"/>
</dbReference>
<dbReference type="Proteomes" id="UP000478183">
    <property type="component" value="Unassembled WGS sequence"/>
</dbReference>
<dbReference type="PANTHER" id="PTHR40114">
    <property type="entry name" value="SLR0698 PROTEIN"/>
    <property type="match status" value="1"/>
</dbReference>
<dbReference type="Gene3D" id="2.40.320.10">
    <property type="entry name" value="Hypothetical Protein Pfu-838710-001"/>
    <property type="match status" value="1"/>
</dbReference>
<evidence type="ECO:0000313" key="4">
    <source>
        <dbReference type="Proteomes" id="UP000478183"/>
    </source>
</evidence>
<feature type="active site" description="Proton acceptor" evidence="1">
    <location>
        <position position="32"/>
    </location>
</feature>
<gene>
    <name evidence="3" type="ORF">GL286_09080</name>
</gene>
<dbReference type="InterPro" id="IPR033469">
    <property type="entry name" value="CYTH-like_dom_sf"/>
</dbReference>
<dbReference type="AlphaFoldDB" id="A0A6L6JB72"/>
<dbReference type="Pfam" id="PF01928">
    <property type="entry name" value="CYTH"/>
    <property type="match status" value="1"/>
</dbReference>
<proteinExistence type="predicted"/>
<dbReference type="RefSeq" id="WP_155095245.1">
    <property type="nucleotide sequence ID" value="NZ_WMIE01000004.1"/>
</dbReference>
<dbReference type="InterPro" id="IPR012042">
    <property type="entry name" value="NeuTTM/CthTTM-like"/>
</dbReference>
<dbReference type="EMBL" id="WMIE01000004">
    <property type="protein sequence ID" value="MTH77877.1"/>
    <property type="molecule type" value="Genomic_DNA"/>
</dbReference>
<name>A0A6L6JB72_9RHOB</name>
<dbReference type="OrthoDB" id="9805588at2"/>
<evidence type="ECO:0000313" key="3">
    <source>
        <dbReference type="EMBL" id="MTH77877.1"/>
    </source>
</evidence>
<sequence length="165" mass="18762">MTDRPLEIERKFLLRKLPDLEHVPSVEIRQGYITAPQDTTEVRLRQSGEGHFLSVKGGAGLVRSEREVTISAQQFQLLWPETTGRRIEKTRYKGQLPDGLTYELDVYAGSLERLFTVEVEFPSEANANAFSVPDWFGKDVTLDKRYRNKSLAVADHETIKALLNG</sequence>
<dbReference type="SUPFAM" id="SSF55154">
    <property type="entry name" value="CYTH-like phosphatases"/>
    <property type="match status" value="1"/>
</dbReference>